<dbReference type="Pfam" id="PF12145">
    <property type="entry name" value="Med12-LCEWAV"/>
    <property type="match status" value="1"/>
</dbReference>
<dbReference type="Pfam" id="PF12144">
    <property type="entry name" value="Med12-PQL"/>
    <property type="match status" value="1"/>
</dbReference>
<feature type="region of interest" description="Disordered" evidence="8">
    <location>
        <begin position="1431"/>
        <end position="1455"/>
    </location>
</feature>
<feature type="compositionally biased region" description="Low complexity" evidence="8">
    <location>
        <begin position="2046"/>
        <end position="2074"/>
    </location>
</feature>
<comment type="similarity">
    <text evidence="2">Belongs to the Mediator complex subunit 12 family.</text>
</comment>
<dbReference type="GO" id="GO:0045944">
    <property type="term" value="P:positive regulation of transcription by RNA polymerase II"/>
    <property type="evidence" value="ECO:0007669"/>
    <property type="project" value="TreeGrafter"/>
</dbReference>
<dbReference type="Proteomes" id="UP000565785">
    <property type="component" value="Unassembled WGS sequence"/>
</dbReference>
<sequence length="2180" mass="243301">QDELTAVNVKQGFSNQPAFSGDEHGSARNVVINASKIGAYFSSILAEKLKLNTFQDTGKKKPQVNAKDNYWLVTARSQSAIHNWFTDLAGSKPLTLLAKKVPILSKKEDVFAYLAKYSVPLLRAAWLIKMTCAYYAAISEAKIKKRQTADPNVEWTQIITKYLREQLAKVAEFYHVTSSQDNSPAVMPQEMEQALKQWEYNEKLSFYMFQEGMLERHEYLTWILDVLEKIRPTDDDLLKLLLPLMLQYSEEFVQSAYLSRRLAYFCARRLSLLLGDGLSLVAAHSPPMIIGPGNPPLAAPSPTAPSAVVSPVQLACSDFLACPQHRPLVYGLSCMLQTVTLCCPSALVWNYSTNENKNVNPGSPLDLLQVAPSSLPMPGGNSAFNQQVRAKIYEVEQQIKQRGRAVEVRWSFDKCQESTAGVTISRVLHTLEVLDRHCFDRSDSSNSMETLYHKIFWANQNKDNQEGARNDEAVVMLLCEWAVSCKRSGKHRAMAVAKLLEKRQAEIEAERCGESEVLDEKESLSSASLTGSSLPVFQNVLLKFLDTQAPSLSDPNSDHEKTEFVNLVLLFSEFTRHDVFSHDAYMCTLISRGDLSVTAAARPRSPNGDVVDDHYSKDHDVKLEDHSVMEHVGIDSGATSIFDDVDKSDFKADFGSEFPIFSPMPGESCANVNPSLDRRISVASDKSVKRERLRELIFPSNYDLLRHLQYATHFPIPLDETSSHECNQRMILLYGVGKERDEARHQLKKITKDILKILNKKSTTEMGVGDDGQKARKTKQEAFPTLETVFSKLQQLSYFDQHQVTSQISSNVLEQITSFASGTSYHLPLAHHIQLIFDLMEPALNINGLIDFAVQLLNELSVVEAELLLKSSSLAGSYTTGLCVCIVAVLRRYHACLILNLEQTAQVFEGLCGVVKHVVNPSECSSPERCILAYLYDLYVSCSHLRSKFGDLFSSACSKVKQTIYSNVQPSNSNLLWDPEFMLDFIENPSAHSINYAMLGKILSDNAANRYSFVCNALMNVCMGHQDAGRINDIGNLCAELTACCTVLSSEWLGVVKALCCSSNHVWGFNDLLCSVDVSDLSFHDSLATFIAILIARQCFSLEDVVQHVALPSLLAAACGDPDAEPGARMTCRMLLHLFRTPQVCLFPQGTGKLFSGIRSSCDRHLLAAAHNSIEVGAVFAVLKAILMLGDAEIGSNNINSLKSEEFHVRGLLDELNEDEIWSSSHTLKSCGKAVSVETASLSEYARYVLRTICQQEWIGEHCLKEPERLCTDKDLILDPVLSNKQAQKLLQLICYPHGIKECTEGDNPQRQHIKRILQNLDQWTLRQSWLELQLMIKQCMKEPGSGSVAEMNSLLDNIAKATIEVFQQSADLNNNSSNSGIGLFNPNSVGNADTSNTRQNERRGVWLVAPLIAKLPTSVQGRVLKAAGEELEKGQHLGSSSKKERDRQKQKSMSLLSQQPFLSLVLTCLKGQDEQREGLLTSLQNQVNQILSNWREERYQDDVKARQLMHEALQLRLNLVGGMFDTVQRSTQWTTDWALLLLQIITSGTVDLQTNNELFTTVLDMLGVLINGTLASDLSNASQGGPEENKRAYMNLVKKLKKELGDKRSESIDKVRQLLPLPKQTCDIITCEPMGSLIDTKGNKIAGFDSIDKKQARGLQVSTKQKVSPWDLFEGHKNPAPLSWAWFGTVRVDRKVIKYEEQQHLLLYHTHTKPKPRSYYLEPLPLPPEEEEEEEPTTPVSQEPDRRSGELSDQGKLATDDEKKTKGRKRKSKSSSRSEEYPQNTLYRVPPTYSPLSSHMMPHPQPLWGYSVMGQPHQPGFFGQSQPLMPGGSRLDPTGSFVPTNTKQALSNMLQRRSGTMMQPSSIHSIAPQHQLLQMKLLQQEQQQQRLLRQQAQSRPLQQVLDQAAIFTPQARPPSQLPQYPGLQQAQNMPHGYTMYSTPVPLQQQPPAAVGLSPSYNPRAYPAAHTSPTLMERLRQMQQQPSGYLQQQAAAYVQPLAGAQRLSHQPLQPNSLIGGALDSASTAGPHPALSSVQLPPEPTRQRQQQMRQQRLFQQPGQQPGQQQVLGLQSVQPQQPLVSRTKTVQGVWLDTPNLVSPLEVFRISEAPAVVAHLPLPSLVLFLLLSSSVFVLQFPRPGLQQTQQQQQTAALVRQLQKQLSSNQPQQGASQYGHPSHF</sequence>
<dbReference type="OrthoDB" id="20828at2759"/>
<feature type="region of interest" description="Disordered" evidence="8">
    <location>
        <begin position="1718"/>
        <end position="1799"/>
    </location>
</feature>
<dbReference type="GO" id="GO:0008013">
    <property type="term" value="F:beta-catenin binding"/>
    <property type="evidence" value="ECO:0007669"/>
    <property type="project" value="InterPro"/>
</dbReference>
<dbReference type="PANTHER" id="PTHR46007">
    <property type="entry name" value="MEDIATOR OF RNA POLYMERASE II TRANSCRIPTION SUBUNIT 12"/>
    <property type="match status" value="1"/>
</dbReference>
<comment type="caution">
    <text evidence="10">The sequence shown here is derived from an EMBL/GenBank/DDBJ whole genome shotgun (WGS) entry which is preliminary data.</text>
</comment>
<feature type="compositionally biased region" description="Basic residues" evidence="8">
    <location>
        <begin position="1766"/>
        <end position="1775"/>
    </location>
</feature>
<evidence type="ECO:0000256" key="2">
    <source>
        <dbReference type="ARBA" id="ARBA00010289"/>
    </source>
</evidence>
<dbReference type="InterPro" id="IPR021990">
    <property type="entry name" value="Mediator_Med12_LCEWAV"/>
</dbReference>
<evidence type="ECO:0000259" key="9">
    <source>
        <dbReference type="SMART" id="SM01281"/>
    </source>
</evidence>
<evidence type="ECO:0000256" key="6">
    <source>
        <dbReference type="ARBA" id="ARBA00023163"/>
    </source>
</evidence>
<evidence type="ECO:0000256" key="4">
    <source>
        <dbReference type="ARBA" id="ARBA00023015"/>
    </source>
</evidence>
<dbReference type="PANTHER" id="PTHR46007:SF3">
    <property type="entry name" value="MEDIATOR OF RNA POLYMERASE II TRANSCRIPTION SUBUNIT 12-LIKE PROTEIN"/>
    <property type="match status" value="1"/>
</dbReference>
<gene>
    <name evidence="10" type="primary">Med12l</name>
    <name evidence="10" type="ORF">RHICYA_R00430</name>
</gene>
<dbReference type="GO" id="GO:0016592">
    <property type="term" value="C:mediator complex"/>
    <property type="evidence" value="ECO:0007669"/>
    <property type="project" value="InterPro"/>
</dbReference>
<keyword evidence="5" id="KW-0010">Activator</keyword>
<feature type="compositionally biased region" description="Basic and acidic residues" evidence="8">
    <location>
        <begin position="1431"/>
        <end position="1450"/>
    </location>
</feature>
<evidence type="ECO:0000313" key="10">
    <source>
        <dbReference type="EMBL" id="NXO05165.1"/>
    </source>
</evidence>
<feature type="non-terminal residue" evidence="10">
    <location>
        <position position="2180"/>
    </location>
</feature>
<keyword evidence="3" id="KW-0678">Repressor</keyword>
<evidence type="ECO:0000256" key="1">
    <source>
        <dbReference type="ARBA" id="ARBA00004123"/>
    </source>
</evidence>
<keyword evidence="6" id="KW-0804">Transcription</keyword>
<evidence type="ECO:0000256" key="7">
    <source>
        <dbReference type="ARBA" id="ARBA00023242"/>
    </source>
</evidence>
<evidence type="ECO:0000313" key="11">
    <source>
        <dbReference type="Proteomes" id="UP000565785"/>
    </source>
</evidence>
<dbReference type="Pfam" id="PF09497">
    <property type="entry name" value="Med12"/>
    <property type="match status" value="1"/>
</dbReference>
<feature type="domain" description="Mediator complex subunit Med12" evidence="9">
    <location>
        <begin position="69"/>
        <end position="129"/>
    </location>
</feature>
<keyword evidence="7" id="KW-0539">Nucleus</keyword>
<dbReference type="GO" id="GO:0003713">
    <property type="term" value="F:transcription coactivator activity"/>
    <property type="evidence" value="ECO:0007669"/>
    <property type="project" value="TreeGrafter"/>
</dbReference>
<evidence type="ECO:0000256" key="3">
    <source>
        <dbReference type="ARBA" id="ARBA00022491"/>
    </source>
</evidence>
<evidence type="ECO:0000256" key="8">
    <source>
        <dbReference type="SAM" id="MobiDB-lite"/>
    </source>
</evidence>
<organism evidence="10 11">
    <name type="scientific">Rhinopomastus cyanomelas</name>
    <name type="common">Common scimitarbill</name>
    <dbReference type="NCBI Taxonomy" id="113115"/>
    <lineage>
        <taxon>Eukaryota</taxon>
        <taxon>Metazoa</taxon>
        <taxon>Chordata</taxon>
        <taxon>Craniata</taxon>
        <taxon>Vertebrata</taxon>
        <taxon>Euteleostomi</taxon>
        <taxon>Archelosauria</taxon>
        <taxon>Archosauria</taxon>
        <taxon>Dinosauria</taxon>
        <taxon>Saurischia</taxon>
        <taxon>Theropoda</taxon>
        <taxon>Coelurosauria</taxon>
        <taxon>Aves</taxon>
        <taxon>Neognathae</taxon>
        <taxon>Neoaves</taxon>
        <taxon>Telluraves</taxon>
        <taxon>Coraciimorphae</taxon>
        <taxon>Bucerotiformes</taxon>
        <taxon>Rhinopomastidae</taxon>
        <taxon>Rhinopomastus</taxon>
    </lineage>
</organism>
<dbReference type="InterPro" id="IPR051647">
    <property type="entry name" value="Mediator_comp_sub12"/>
</dbReference>
<keyword evidence="4" id="KW-0805">Transcription regulation</keyword>
<accession>A0A7L1NYT7</accession>
<comment type="subcellular location">
    <subcellularLocation>
        <location evidence="1">Nucleus</location>
    </subcellularLocation>
</comment>
<dbReference type="InterPro" id="IPR021989">
    <property type="entry name" value="Mediator_Med12_catenin-bd"/>
</dbReference>
<protein>
    <submittedName>
        <fullName evidence="10">MD12L protein</fullName>
    </submittedName>
</protein>
<feature type="non-terminal residue" evidence="10">
    <location>
        <position position="1"/>
    </location>
</feature>
<keyword evidence="11" id="KW-1185">Reference proteome</keyword>
<dbReference type="SMART" id="SM01281">
    <property type="entry name" value="Med12"/>
    <property type="match status" value="1"/>
</dbReference>
<dbReference type="InterPro" id="IPR019035">
    <property type="entry name" value="Mediator_Med12"/>
</dbReference>
<evidence type="ECO:0000256" key="5">
    <source>
        <dbReference type="ARBA" id="ARBA00023159"/>
    </source>
</evidence>
<dbReference type="EMBL" id="VXBP01010620">
    <property type="protein sequence ID" value="NXO05165.1"/>
    <property type="molecule type" value="Genomic_DNA"/>
</dbReference>
<feature type="region of interest" description="Disordered" evidence="8">
    <location>
        <begin position="2012"/>
        <end position="2074"/>
    </location>
</feature>
<reference evidence="10 11" key="1">
    <citation type="submission" date="2019-09" db="EMBL/GenBank/DDBJ databases">
        <title>Bird 10,000 Genomes (B10K) Project - Family phase.</title>
        <authorList>
            <person name="Zhang G."/>
        </authorList>
    </citation>
    <scope>NUCLEOTIDE SEQUENCE [LARGE SCALE GENOMIC DNA]</scope>
    <source>
        <strain evidence="10">B10K-DU-002-35</strain>
        <tissue evidence="10">Muscle</tissue>
    </source>
</reference>
<name>A0A7L1NYT7_RHICY</name>
<proteinExistence type="inferred from homology"/>